<evidence type="ECO:0000313" key="3">
    <source>
        <dbReference type="EMBL" id="GFF23732.1"/>
    </source>
</evidence>
<accession>A0A8H3N2R5</accession>
<name>A0A8H3N2R5_9EURO</name>
<organism evidence="3 4">
    <name type="scientific">Aspergillus udagawae</name>
    <dbReference type="NCBI Taxonomy" id="91492"/>
    <lineage>
        <taxon>Eukaryota</taxon>
        <taxon>Fungi</taxon>
        <taxon>Dikarya</taxon>
        <taxon>Ascomycota</taxon>
        <taxon>Pezizomycotina</taxon>
        <taxon>Eurotiomycetes</taxon>
        <taxon>Eurotiomycetidae</taxon>
        <taxon>Eurotiales</taxon>
        <taxon>Aspergillaceae</taxon>
        <taxon>Aspergillus</taxon>
        <taxon>Aspergillus subgen. Fumigati</taxon>
    </lineage>
</organism>
<evidence type="ECO:0000256" key="1">
    <source>
        <dbReference type="SAM" id="MobiDB-lite"/>
    </source>
</evidence>
<protein>
    <submittedName>
        <fullName evidence="3">Uncharacterized protein</fullName>
    </submittedName>
</protein>
<dbReference type="EMBL" id="BLKC01000004">
    <property type="protein sequence ID" value="GFF23732.1"/>
    <property type="molecule type" value="Genomic_DNA"/>
</dbReference>
<reference evidence="3 4" key="1">
    <citation type="submission" date="2020-01" db="EMBL/GenBank/DDBJ databases">
        <title>Draft genome sequence of Aspergillus udagawae IFM 46972.</title>
        <authorList>
            <person name="Takahashi H."/>
            <person name="Yaguchi T."/>
        </authorList>
    </citation>
    <scope>NUCLEOTIDE SEQUENCE [LARGE SCALE GENOMIC DNA]</scope>
    <source>
        <strain evidence="3 4">IFM 46972</strain>
    </source>
</reference>
<evidence type="ECO:0000256" key="2">
    <source>
        <dbReference type="SAM" id="Phobius"/>
    </source>
</evidence>
<feature type="transmembrane region" description="Helical" evidence="2">
    <location>
        <begin position="6"/>
        <end position="26"/>
    </location>
</feature>
<keyword evidence="2" id="KW-0472">Membrane</keyword>
<keyword evidence="2" id="KW-0812">Transmembrane</keyword>
<dbReference type="AlphaFoldDB" id="A0A8H3N2R5"/>
<comment type="caution">
    <text evidence="3">The sequence shown here is derived from an EMBL/GenBank/DDBJ whole genome shotgun (WGS) entry which is preliminary data.</text>
</comment>
<keyword evidence="2" id="KW-1133">Transmembrane helix</keyword>
<evidence type="ECO:0000313" key="4">
    <source>
        <dbReference type="Proteomes" id="UP000465221"/>
    </source>
</evidence>
<sequence length="129" mass="13681">MQVGWIALIISCVGLGVSVASMLLPVKAWLHYWFPRLWPPSDQNDVHCVADLESGGVGRTEASGGSVLAAPAPSDQLSEQLQAPPGPVGRVETPDPSAPSNSDGGRAVRCRESEGALAKTGRLRRREIR</sequence>
<feature type="region of interest" description="Disordered" evidence="1">
    <location>
        <begin position="55"/>
        <end position="129"/>
    </location>
</feature>
<dbReference type="Proteomes" id="UP000465221">
    <property type="component" value="Unassembled WGS sequence"/>
</dbReference>
<gene>
    <name evidence="3" type="ORF">IFM46972_00774</name>
</gene>
<proteinExistence type="predicted"/>